<feature type="chain" id="PRO_5043724544" evidence="2">
    <location>
        <begin position="16"/>
        <end position="173"/>
    </location>
</feature>
<feature type="coiled-coil region" evidence="1">
    <location>
        <begin position="24"/>
        <end position="58"/>
    </location>
</feature>
<evidence type="ECO:0000256" key="1">
    <source>
        <dbReference type="SAM" id="Coils"/>
    </source>
</evidence>
<gene>
    <name evidence="3" type="ORF">VNE69_12144</name>
</gene>
<dbReference type="AlphaFoldDB" id="A0AAX4JGS8"/>
<reference evidence="3" key="1">
    <citation type="journal article" date="2024" name="BMC Genomics">
        <title>Functional annotation of a divergent genome using sequence and structure-based similarity.</title>
        <authorList>
            <person name="Svedberg D."/>
            <person name="Winiger R.R."/>
            <person name="Berg A."/>
            <person name="Sharma H."/>
            <person name="Tellgren-Roth C."/>
            <person name="Debrunner-Vossbrinck B.A."/>
            <person name="Vossbrinck C.R."/>
            <person name="Barandun J."/>
        </authorList>
    </citation>
    <scope>NUCLEOTIDE SEQUENCE</scope>
    <source>
        <strain evidence="3">Illinois isolate</strain>
    </source>
</reference>
<feature type="signal peptide" evidence="2">
    <location>
        <begin position="1"/>
        <end position="15"/>
    </location>
</feature>
<protein>
    <submittedName>
        <fullName evidence="3">SP-containing protein</fullName>
    </submittedName>
</protein>
<keyword evidence="4" id="KW-1185">Reference proteome</keyword>
<dbReference type="KEGG" id="vnx:VNE69_12144"/>
<dbReference type="RefSeq" id="XP_065331304.1">
    <property type="nucleotide sequence ID" value="XM_065475232.1"/>
</dbReference>
<proteinExistence type="predicted"/>
<evidence type="ECO:0000313" key="3">
    <source>
        <dbReference type="EMBL" id="WUR05159.1"/>
    </source>
</evidence>
<sequence length="173" mass="20193">MLFQTLLFIIQSIVSITEEDIENLLKCKNDLLKLKNKIKEKREDIKKFEARIKANVEQEPDIRQRAAAAEVARESSYGGLHHSIDQLYIWNYDASCKIKMCKKEILQLNKEINELKNTKVTITIIHYCEGIEIRREKTEVKLGEITKYHLSNKTITTRNNNTITRNLSSCLIQ</sequence>
<evidence type="ECO:0000313" key="4">
    <source>
        <dbReference type="Proteomes" id="UP001334084"/>
    </source>
</evidence>
<evidence type="ECO:0000256" key="2">
    <source>
        <dbReference type="SAM" id="SignalP"/>
    </source>
</evidence>
<dbReference type="GeneID" id="90543006"/>
<accession>A0AAX4JGS8</accession>
<dbReference type="EMBL" id="CP142737">
    <property type="protein sequence ID" value="WUR05159.1"/>
    <property type="molecule type" value="Genomic_DNA"/>
</dbReference>
<keyword evidence="1" id="KW-0175">Coiled coil</keyword>
<dbReference type="Proteomes" id="UP001334084">
    <property type="component" value="Chromosome 12"/>
</dbReference>
<name>A0AAX4JGS8_9MICR</name>
<organism evidence="3 4">
    <name type="scientific">Vairimorpha necatrix</name>
    <dbReference type="NCBI Taxonomy" id="6039"/>
    <lineage>
        <taxon>Eukaryota</taxon>
        <taxon>Fungi</taxon>
        <taxon>Fungi incertae sedis</taxon>
        <taxon>Microsporidia</taxon>
        <taxon>Nosematidae</taxon>
        <taxon>Vairimorpha</taxon>
    </lineage>
</organism>
<keyword evidence="2" id="KW-0732">Signal</keyword>